<dbReference type="PROSITE" id="PS00012">
    <property type="entry name" value="PHOSPHOPANTETHEINE"/>
    <property type="match status" value="1"/>
</dbReference>
<feature type="compositionally biased region" description="Low complexity" evidence="8">
    <location>
        <begin position="2447"/>
        <end position="2458"/>
    </location>
</feature>
<feature type="domain" description="Carrier" evidence="9">
    <location>
        <begin position="2337"/>
        <end position="2412"/>
    </location>
</feature>
<dbReference type="GO" id="GO:0016874">
    <property type="term" value="F:ligase activity"/>
    <property type="evidence" value="ECO:0007669"/>
    <property type="project" value="UniProtKB-KW"/>
</dbReference>
<dbReference type="InterPro" id="IPR050091">
    <property type="entry name" value="PKS_NRPS_Biosynth_Enz"/>
</dbReference>
<dbReference type="InterPro" id="IPR016035">
    <property type="entry name" value="Acyl_Trfase/lysoPLipase"/>
</dbReference>
<dbReference type="Pfam" id="PF21089">
    <property type="entry name" value="PKS_DH_N"/>
    <property type="match status" value="1"/>
</dbReference>
<dbReference type="SUPFAM" id="SSF55048">
    <property type="entry name" value="Probable ACP-binding domain of malonyl-CoA ACP transacylase"/>
    <property type="match status" value="1"/>
</dbReference>
<dbReference type="SMART" id="SM00825">
    <property type="entry name" value="PKS_KS"/>
    <property type="match status" value="1"/>
</dbReference>
<dbReference type="Gene3D" id="3.30.559.10">
    <property type="entry name" value="Chloramphenicol acetyltransferase-like domain"/>
    <property type="match status" value="1"/>
</dbReference>
<dbReference type="Pfam" id="PF02801">
    <property type="entry name" value="Ketoacyl-synt_C"/>
    <property type="match status" value="1"/>
</dbReference>
<dbReference type="InterPro" id="IPR013968">
    <property type="entry name" value="PKS_KR"/>
</dbReference>
<dbReference type="Pfam" id="PF00668">
    <property type="entry name" value="Condensation"/>
    <property type="match status" value="1"/>
</dbReference>
<dbReference type="Gene3D" id="3.40.50.720">
    <property type="entry name" value="NAD(P)-binding Rossmann-like Domain"/>
    <property type="match status" value="2"/>
</dbReference>
<dbReference type="InterPro" id="IPR001242">
    <property type="entry name" value="Condensation_dom"/>
</dbReference>
<dbReference type="InterPro" id="IPR057326">
    <property type="entry name" value="KR_dom"/>
</dbReference>
<feature type="domain" description="PKS/mFAS DH" evidence="11">
    <location>
        <begin position="906"/>
        <end position="1216"/>
    </location>
</feature>
<dbReference type="InterPro" id="IPR029063">
    <property type="entry name" value="SAM-dependent_MTases_sf"/>
</dbReference>
<dbReference type="Pfam" id="PF00109">
    <property type="entry name" value="ketoacyl-synt"/>
    <property type="match status" value="1"/>
</dbReference>
<dbReference type="CDD" id="cd00833">
    <property type="entry name" value="PKS"/>
    <property type="match status" value="1"/>
</dbReference>
<dbReference type="InterPro" id="IPR009081">
    <property type="entry name" value="PP-bd_ACP"/>
</dbReference>
<dbReference type="InterPro" id="IPR020841">
    <property type="entry name" value="PKS_Beta-ketoAc_synthase_dom"/>
</dbReference>
<dbReference type="Pfam" id="PF00550">
    <property type="entry name" value="PP-binding"/>
    <property type="match status" value="2"/>
</dbReference>
<dbReference type="GO" id="GO:0004312">
    <property type="term" value="F:fatty acid synthase activity"/>
    <property type="evidence" value="ECO:0007669"/>
    <property type="project" value="TreeGrafter"/>
</dbReference>
<dbReference type="SUPFAM" id="SSF53335">
    <property type="entry name" value="S-adenosyl-L-methionine-dependent methyltransferases"/>
    <property type="match status" value="1"/>
</dbReference>
<dbReference type="InterPro" id="IPR042099">
    <property type="entry name" value="ANL_N_sf"/>
</dbReference>
<dbReference type="InterPro" id="IPR049551">
    <property type="entry name" value="PKS_DH_C"/>
</dbReference>
<feature type="domain" description="Ketosynthase family 3 (KS3)" evidence="10">
    <location>
        <begin position="5"/>
        <end position="400"/>
    </location>
</feature>
<dbReference type="Gene3D" id="3.30.300.30">
    <property type="match status" value="1"/>
</dbReference>
<dbReference type="SUPFAM" id="SSF51735">
    <property type="entry name" value="NAD(P)-binding Rossmann-fold domains"/>
    <property type="match status" value="2"/>
</dbReference>
<dbReference type="Gene3D" id="3.40.366.10">
    <property type="entry name" value="Malonyl-Coenzyme A Acyl Carrier Protein, domain 2"/>
    <property type="match status" value="1"/>
</dbReference>
<proteinExistence type="predicted"/>
<dbReference type="Gene3D" id="1.10.1200.10">
    <property type="entry name" value="ACP-like"/>
    <property type="match status" value="2"/>
</dbReference>
<sequence length="3917" mass="432729">MTSHHEPIAIIGNACRFPGDATSPSKLWELLKAPRDVSRRIDRFQSSSFHNRDGHYHGASNVQDSYLLSEDPRLFDAQFFNVSPGEAESIDPQQRLILETVLRSSRIVRPRSRGSPWLKYRCLCWDHSIPTYAATGTARSILSNRVSFVFDWRGPSMTIDTACSSSLVAIHQAVQVLRSGSSSVAVAAGANLIFSPQSNLNMLSATGKSQMWDANANGYARGEGMAAVILKRLSDAIADGDHIECVIRETGANQDGHTPGITMPSQEAQTQLIRDTYARAGLNLLDPRDRPQSERITTPIAEAEALDHLWVGSIKTVIGHTEGTAGVAGVLKACLAIQNKTIPPNLHFNNLNPDVAPYYGKLQIAKTAEAWPSLPAGAVRRASVNSFGFGGTNAHAILEAFEPAIPEAFLVPATPRQKIARKTANPLPLTFSATSEQSLTKLMSSYLDYLIESPQVDIRQLAWSLHDRRSTFTYRSSVTGHSEEEVIAELRKSVEELRSGSYTPALRGTIAKKYLLGVFCGQGAQWATMGRDLISASKFAENIIDQLEKSLHELPAADQPAWSLKAQLMADPEQSRIAEGELSQPLCAAIQILLVQMLRRANIVFDAVIGHSSGEIGAAYAAGFLTASDAIRIAYYRGLYSHLARGPQGEQGGMLAVGTSLEDAQGLCSLPAFEGRAGVAAYNSSSSITLSGDLEAIEEVKEVLDDEKTFNRRLKVDTAYHSHHMIPCSSRYQESLEALGIQIQKPTGQTKWYSSVYSGQLMDDCDALKHSYWVENMVNIVLFATALETALKESRPTLVVEVGPHPALKGPAITVIEEVLKAPLPYTGTLARGRNDVSAMASALAYLWSQFGRSSADWRSYYQMFEPTVIPEPLRDLPAYPWNHDRLFWFESRLSRAFRLRQDSAHVLLGTRADTSNEREYRWRNYIHLSEIPWLHGHKIQGQTLFPAAGFLVMAVEAARIAGRSQSIQAVELLDTTIIRGLALSEDRGIETLFTLSNVTTIETGPDSSLMTAEYACDACVQKQSENFVSLVRGKLVLHCGKPSPTALVEHPSEEGLDLLSVETDVFYSNLSTIGYNYGGLFKSIAALKRASGLALGEIYTSVPQSEPGQAMDQFLLHPATLDVAFQAIFAAISHPGDGALWSLHIPTTIRRVVLNPAVCPFNGGLNETVRFSAVSNRADDGSFSGCVDIFPMHNQHSLCQVEGLEVSPLSPPTEKDDRAMFGKMSTYLHTPDADALTTPFGLSSDQKEEWEQLDRLALHYLHKIQKSTSSQAHPGSWAQNVLKNTGKKTRTNDKVDDIESSNLPTHKSLSFMTSLEILKTIGDGIEYSIVPSENSISPLNNALLQQFYESTLGSSEARDMLGLLAQQIAHRYPHMRILELRAGKGSATKSVLNCLGSLFSRYTCTDTTSEHFEFLLEEHSSSIYTETIDLDLDLEEQGFSPASYDLIIAALRRIRWLLRPGGYLLAQHATNTESVHAGLIIGSLALQSQDSTSSDTLFTTLSDFDTLLQSSGFSGIDTASPESASPFSVFVSQAVDQQINAIRSPLNANKLSIEHVLIIGGHKFQVARTVESIKNLRPFCANITVICSVKELEASMLTAKPFVLSLTELDEPFFKEVTQLKFKKLQTLFSRLRFMVWVTQGSNGSEPYANIMRGVVRSLPIEFPNLFTQVLNIDGSLKPHLHSEVFTEELLRLHIADTWKKTPTYNPLWTTERELMIDGDKRCIMRYSVDKTLNTYYNTLRRRVLADVSTTDRVVAITPDRNLQQYRLKPHSIAESEIDSRATVIVQYSLSKAVKVKDLGCFHLSIGTDESGTTVLVPSQHHQSVLTVPRSQLLTVDVPENHHHRFLLSIGCNLIASSLLDECASGDVVVLHEPPAILTQVLAEKAVHTGAELVFITTRKECAAQKHGNYVHVFTPDRDLKRLVPSNTSLFVDFSTSKESGDIIARLVSHLPFSTRRRTLHDYFTSQSSSISGIMKDRLNDALIDSYSQSLSESTPSLALDSVNSIHLQQLAADSSLGEPLTTIDWTDPAPFPASVTSAMDEVCFRPDRTYFFVGMTGSLGVSTCRFMMQHGARYFALSSRRPNIDEKWLREVENEFGAVVKVFALDIANRENLHSVHREICQTMPPIAGVSNAALVLRDGLFMESSAEKMNEALRPKVDGSAHLDDLFSTAKLDFFILFSSLIYITGNFGQNFYSARNAFMVSLVHRRRQRGLVGSVMNLGALSGIGYIARTDHSLQDRLAAGGYGIMSELDYHNFFAEAVLAGTPESGQDPEVSAGVRFVNSKEKTPPRWVEDPKFSHYVIDRGDRDISDKGGDSAMSIKALLLEADTPKVAFNIILNALMTMLQKKLDLPPTESILSDVAIIELGVDSLVAVDIRSWFSNEFEHDIPIFRILSGATLADLVEDTMATISSDIAPKLANAGVEDELKPVADRTETNELTAPLADLSSTDDQTSDSNEADDNDIGATSTDVEDGLESSLVLKKTTKEIDGVLEVAAPLPVPTREFVRIEKMTYACTRFWFLRQYLEDSNCFNVVIAFRVMGEVDVDRAQEAVRKLGARHDVLKTAFYAGDDGEPLMGVMADSLLRLEVEKIRHESEATEASNALVRHKFDIENGEVIRMRLLSLSPRDHTFIFSAHHIAMDGFSFNMIFREFNMLYQGKSLTNIPAQFTDFAVQQRRDVETGWMKDDVVFWKKMFTTLPDPLPLFPFANVKARLPMMKYEHEEVEVTLDSTMAQQIRALCRKQHCTMFHFFLATLQVFLTQWLETDDLCIGIADANRKDVKTLSTMGCLLNLVPLQFDALRDKASFSSVLAAAKEKVYSSLAHSAAPFELLLEELNVPRSSSHSPLFQAFLDYRQLNLKQVPLLEARSEGKTNFGATAYDIVLDVTDPVSNDITIKWQTQKLLYSGQHAQTMVDSYMRLLRYFVDDVSAEIDTAPLYKAEDVKAAIEVGRGPKFTSEWPETLSQKVDQVSLQYLDDIALRDGYSNVLTYRAMNHAVDQMCEALLRADINPGDKVGVFQKCGVMWVCSLLAIWRSGAVYVPLDLRNGLPRLASIIDVVGTSAILCDNSVADSIVQLAAPTITRIVNVDQVRKADTTPTRRFNQATRDSSAMILSSSGSTGVPKCIEVGHSSLLNLFEGDSKTWTLGRPNVLQQSAYSFDISLDQIMTSLVNRGSLYIASQEQRSDFGEIAKIIASNDITYTMATPSEYSGWINYASSTLSQAQHWRLANIGGEGWSSNLRDSFDDLLLPNLELQNCYGPAESCVWCTRCKIQYPAETTLIPAGRALSNYSLYIVDRKSDVVPTGILGEILIGGAGTAVGYYKNPELTKDKFTTDQNASSAHIAMRWDRVYRTGDKGYLMDDGTLVVQGRITGDSQIKLRGFRIELEDIETSIVRASNGVLSRSVASIRGEAQLSYLVAFVEFADGYPVEDQQAYFARLLNDLPLPQYMRPNMLIPLDRIPLNSHGKVNRLVIAALPLPSDVPEGEFAVDFTPTEAAVRDLWLEILPESAPRSASIGLDSDFFQLGGNSLVTILLQTRIRETFGVVIPLVKIFESSTLSGLAAAIELSVANMINWDVETALTDDMLQVSPAERSSSRRSASELTVVLTGASGFIGRHILQSLIEDKNVAQIHCIAIRHRPESDPIQQKLNALIASSSKVILHAGDLEAPNLGLSESDFAMLAQQADTLIHSGANRSFWSSYDSVRAVNVQSTKELARIATVALRDHGRIVPIHFLSGSEILAEPPTDGSVGYVASKWASEQFLQKFAAHLNIPVHIHRQLPVPEGAETTDEELERVYEKFVEVARKMDELPSTDLWSGHYDLIPADRMARDVVDQAVEASNGGGVYHHSHVSSVRMDISQFVQKMAARPEYAESTLPKIPAHLWVGKAKLVGFRYQFSIMDMLLQDAEGKSLGMLQR</sequence>
<dbReference type="SUPFAM" id="SSF53901">
    <property type="entry name" value="Thiolase-like"/>
    <property type="match status" value="1"/>
</dbReference>
<keyword evidence="6" id="KW-0511">Multifunctional enzyme</keyword>
<protein>
    <submittedName>
        <fullName evidence="12">Hybrid NRPS/PKS enzyme</fullName>
    </submittedName>
</protein>
<organism evidence="12 13">
    <name type="scientific">Hyaloscypha hepaticicola</name>
    <dbReference type="NCBI Taxonomy" id="2082293"/>
    <lineage>
        <taxon>Eukaryota</taxon>
        <taxon>Fungi</taxon>
        <taxon>Dikarya</taxon>
        <taxon>Ascomycota</taxon>
        <taxon>Pezizomycotina</taxon>
        <taxon>Leotiomycetes</taxon>
        <taxon>Helotiales</taxon>
        <taxon>Hyaloscyphaceae</taxon>
        <taxon>Hyaloscypha</taxon>
    </lineage>
</organism>
<feature type="active site" description="Proton acceptor; for dehydratase activity" evidence="7">
    <location>
        <position position="938"/>
    </location>
</feature>
<dbReference type="Pfam" id="PF16197">
    <property type="entry name" value="KAsynt_C_assoc"/>
    <property type="match status" value="1"/>
</dbReference>
<reference evidence="12 13" key="1">
    <citation type="submission" date="2016-05" db="EMBL/GenBank/DDBJ databases">
        <title>A degradative enzymes factory behind the ericoid mycorrhizal symbiosis.</title>
        <authorList>
            <consortium name="DOE Joint Genome Institute"/>
            <person name="Martino E."/>
            <person name="Morin E."/>
            <person name="Grelet G."/>
            <person name="Kuo A."/>
            <person name="Kohler A."/>
            <person name="Daghino S."/>
            <person name="Barry K."/>
            <person name="Choi C."/>
            <person name="Cichocki N."/>
            <person name="Clum A."/>
            <person name="Copeland A."/>
            <person name="Hainaut M."/>
            <person name="Haridas S."/>
            <person name="Labutti K."/>
            <person name="Lindquist E."/>
            <person name="Lipzen A."/>
            <person name="Khouja H.-R."/>
            <person name="Murat C."/>
            <person name="Ohm R."/>
            <person name="Olson A."/>
            <person name="Spatafora J."/>
            <person name="Veneault-Fourrey C."/>
            <person name="Henrissat B."/>
            <person name="Grigoriev I."/>
            <person name="Martin F."/>
            <person name="Perotto S."/>
        </authorList>
    </citation>
    <scope>NUCLEOTIDE SEQUENCE [LARGE SCALE GENOMIC DNA]</scope>
    <source>
        <strain evidence="12 13">UAMH 7357</strain>
    </source>
</reference>
<dbReference type="Pfam" id="PF07993">
    <property type="entry name" value="NAD_binding_4"/>
    <property type="match status" value="1"/>
</dbReference>
<dbReference type="InterPro" id="IPR036291">
    <property type="entry name" value="NAD(P)-bd_dom_sf"/>
</dbReference>
<evidence type="ECO:0000256" key="6">
    <source>
        <dbReference type="ARBA" id="ARBA00023268"/>
    </source>
</evidence>
<dbReference type="GO" id="GO:0044550">
    <property type="term" value="P:secondary metabolite biosynthetic process"/>
    <property type="evidence" value="ECO:0007669"/>
    <property type="project" value="TreeGrafter"/>
</dbReference>
<evidence type="ECO:0000256" key="7">
    <source>
        <dbReference type="PROSITE-ProRule" id="PRU01363"/>
    </source>
</evidence>
<dbReference type="InterPro" id="IPR001227">
    <property type="entry name" value="Ac_transferase_dom_sf"/>
</dbReference>
<evidence type="ECO:0000256" key="5">
    <source>
        <dbReference type="ARBA" id="ARBA00022737"/>
    </source>
</evidence>
<feature type="active site" description="Proton donor; for dehydratase activity" evidence="7">
    <location>
        <position position="1123"/>
    </location>
</feature>
<dbReference type="Proteomes" id="UP000235672">
    <property type="component" value="Unassembled WGS sequence"/>
</dbReference>
<dbReference type="InterPro" id="IPR049552">
    <property type="entry name" value="PKS_DH_N"/>
</dbReference>
<dbReference type="InterPro" id="IPR016036">
    <property type="entry name" value="Malonyl_transacylase_ACP-bd"/>
</dbReference>
<name>A0A2J6QI57_9HELO</name>
<keyword evidence="3" id="KW-0436">Ligase</keyword>
<feature type="region of interest" description="C-terminal hotdog fold" evidence="7">
    <location>
        <begin position="1059"/>
        <end position="1216"/>
    </location>
</feature>
<dbReference type="InterPro" id="IPR023213">
    <property type="entry name" value="CAT-like_dom_sf"/>
</dbReference>
<dbReference type="Gene3D" id="3.40.50.150">
    <property type="entry name" value="Vaccinia Virus protein VP39"/>
    <property type="match status" value="1"/>
</dbReference>
<dbReference type="InterPro" id="IPR016039">
    <property type="entry name" value="Thiolase-like"/>
</dbReference>
<evidence type="ECO:0000256" key="2">
    <source>
        <dbReference type="ARBA" id="ARBA00022553"/>
    </source>
</evidence>
<gene>
    <name evidence="12" type="ORF">NA56DRAFT_655339</name>
</gene>
<keyword evidence="2" id="KW-0597">Phosphoprotein</keyword>
<dbReference type="STRING" id="1745343.A0A2J6QI57"/>
<dbReference type="EMBL" id="KZ613469">
    <property type="protein sequence ID" value="PMD25944.1"/>
    <property type="molecule type" value="Genomic_DNA"/>
</dbReference>
<dbReference type="InterPro" id="IPR014043">
    <property type="entry name" value="Acyl_transferase_dom"/>
</dbReference>
<evidence type="ECO:0000256" key="1">
    <source>
        <dbReference type="ARBA" id="ARBA00022450"/>
    </source>
</evidence>
<evidence type="ECO:0000259" key="11">
    <source>
        <dbReference type="PROSITE" id="PS52019"/>
    </source>
</evidence>
<dbReference type="PROSITE" id="PS00606">
    <property type="entry name" value="KS3_1"/>
    <property type="match status" value="1"/>
</dbReference>
<dbReference type="InterPro" id="IPR000873">
    <property type="entry name" value="AMP-dep_synth/lig_dom"/>
</dbReference>
<evidence type="ECO:0000313" key="13">
    <source>
        <dbReference type="Proteomes" id="UP000235672"/>
    </source>
</evidence>
<feature type="region of interest" description="Disordered" evidence="8">
    <location>
        <begin position="2431"/>
        <end position="2473"/>
    </location>
</feature>
<dbReference type="SUPFAM" id="SSF52777">
    <property type="entry name" value="CoA-dependent acyltransferases"/>
    <property type="match status" value="2"/>
</dbReference>
<keyword evidence="13" id="KW-1185">Reference proteome</keyword>
<dbReference type="PANTHER" id="PTHR43775:SF20">
    <property type="entry name" value="HYBRID PKS-NRPS SYNTHETASE APDA"/>
    <property type="match status" value="1"/>
</dbReference>
<dbReference type="InterPro" id="IPR036736">
    <property type="entry name" value="ACP-like_sf"/>
</dbReference>
<dbReference type="Gene3D" id="3.40.47.10">
    <property type="match status" value="1"/>
</dbReference>
<dbReference type="Pfam" id="PF08659">
    <property type="entry name" value="KR"/>
    <property type="match status" value="1"/>
</dbReference>
<keyword evidence="4" id="KW-0808">Transferase</keyword>
<dbReference type="SMART" id="SM00827">
    <property type="entry name" value="PKS_AT"/>
    <property type="match status" value="1"/>
</dbReference>
<dbReference type="Pfam" id="PF00501">
    <property type="entry name" value="AMP-binding"/>
    <property type="match status" value="1"/>
</dbReference>
<dbReference type="InterPro" id="IPR020806">
    <property type="entry name" value="PKS_PP-bd"/>
</dbReference>
<dbReference type="InterPro" id="IPR014030">
    <property type="entry name" value="Ketoacyl_synth_N"/>
</dbReference>
<dbReference type="GO" id="GO:0031177">
    <property type="term" value="F:phosphopantetheine binding"/>
    <property type="evidence" value="ECO:0007669"/>
    <property type="project" value="InterPro"/>
</dbReference>
<dbReference type="Gene3D" id="3.30.559.30">
    <property type="entry name" value="Nonribosomal peptide synthetase, condensation domain"/>
    <property type="match status" value="1"/>
</dbReference>
<dbReference type="InterPro" id="IPR013120">
    <property type="entry name" value="FAR_NAD-bd"/>
</dbReference>
<evidence type="ECO:0000256" key="3">
    <source>
        <dbReference type="ARBA" id="ARBA00022598"/>
    </source>
</evidence>
<evidence type="ECO:0000256" key="4">
    <source>
        <dbReference type="ARBA" id="ARBA00022679"/>
    </source>
</evidence>
<dbReference type="GO" id="GO:0004315">
    <property type="term" value="F:3-oxoacyl-[acyl-carrier-protein] synthase activity"/>
    <property type="evidence" value="ECO:0007669"/>
    <property type="project" value="InterPro"/>
</dbReference>
<evidence type="ECO:0000256" key="8">
    <source>
        <dbReference type="SAM" id="MobiDB-lite"/>
    </source>
</evidence>
<dbReference type="Pfam" id="PF14765">
    <property type="entry name" value="PS-DH"/>
    <property type="match status" value="1"/>
</dbReference>
<dbReference type="SMART" id="SM00823">
    <property type="entry name" value="PKS_PP"/>
    <property type="match status" value="2"/>
</dbReference>
<dbReference type="CDD" id="cd05930">
    <property type="entry name" value="A_NRPS"/>
    <property type="match status" value="1"/>
</dbReference>
<dbReference type="CDD" id="cd19532">
    <property type="entry name" value="C_PKS-NRPS"/>
    <property type="match status" value="1"/>
</dbReference>
<dbReference type="PROSITE" id="PS52019">
    <property type="entry name" value="PKS_MFAS_DH"/>
    <property type="match status" value="1"/>
</dbReference>
<evidence type="ECO:0000259" key="10">
    <source>
        <dbReference type="PROSITE" id="PS52004"/>
    </source>
</evidence>
<dbReference type="PROSITE" id="PS52004">
    <property type="entry name" value="KS3_2"/>
    <property type="match status" value="1"/>
</dbReference>
<dbReference type="Gene3D" id="3.40.50.12780">
    <property type="entry name" value="N-terminal domain of ligase-like"/>
    <property type="match status" value="1"/>
</dbReference>
<dbReference type="SUPFAM" id="SSF52151">
    <property type="entry name" value="FabD/lysophospholipase-like"/>
    <property type="match status" value="1"/>
</dbReference>
<keyword evidence="1" id="KW-0596">Phosphopantetheine</keyword>
<dbReference type="PROSITE" id="PS50075">
    <property type="entry name" value="CARRIER"/>
    <property type="match status" value="2"/>
</dbReference>
<dbReference type="InterPro" id="IPR014031">
    <property type="entry name" value="Ketoacyl_synth_C"/>
</dbReference>
<dbReference type="Gene3D" id="3.30.70.3290">
    <property type="match status" value="1"/>
</dbReference>
<dbReference type="PANTHER" id="PTHR43775">
    <property type="entry name" value="FATTY ACID SYNTHASE"/>
    <property type="match status" value="1"/>
</dbReference>
<feature type="domain" description="Carrier" evidence="9">
    <location>
        <begin position="3489"/>
        <end position="3569"/>
    </location>
</feature>
<dbReference type="GO" id="GO:0006633">
    <property type="term" value="P:fatty acid biosynthetic process"/>
    <property type="evidence" value="ECO:0007669"/>
    <property type="project" value="InterPro"/>
</dbReference>
<dbReference type="InterPro" id="IPR006162">
    <property type="entry name" value="Ppantetheine_attach_site"/>
</dbReference>
<dbReference type="InterPro" id="IPR018201">
    <property type="entry name" value="Ketoacyl_synth_AS"/>
</dbReference>
<accession>A0A2J6QI57</accession>
<dbReference type="SUPFAM" id="SSF56801">
    <property type="entry name" value="Acetyl-CoA synthetase-like"/>
    <property type="match status" value="1"/>
</dbReference>
<evidence type="ECO:0000313" key="12">
    <source>
        <dbReference type="EMBL" id="PMD25944.1"/>
    </source>
</evidence>
<dbReference type="InterPro" id="IPR042104">
    <property type="entry name" value="PKS_dehydratase_sf"/>
</dbReference>
<dbReference type="SMART" id="SM00826">
    <property type="entry name" value="PKS_DH"/>
    <property type="match status" value="1"/>
</dbReference>
<dbReference type="Pfam" id="PF00698">
    <property type="entry name" value="Acyl_transf_1"/>
    <property type="match status" value="1"/>
</dbReference>
<dbReference type="InterPro" id="IPR045851">
    <property type="entry name" value="AMP-bd_C_sf"/>
</dbReference>
<dbReference type="SMART" id="SM00822">
    <property type="entry name" value="PKS_KR"/>
    <property type="match status" value="1"/>
</dbReference>
<dbReference type="InterPro" id="IPR020807">
    <property type="entry name" value="PKS_DH"/>
</dbReference>
<dbReference type="Gene3D" id="3.10.129.110">
    <property type="entry name" value="Polyketide synthase dehydratase"/>
    <property type="match status" value="1"/>
</dbReference>
<evidence type="ECO:0000259" key="9">
    <source>
        <dbReference type="PROSITE" id="PS50075"/>
    </source>
</evidence>
<dbReference type="InterPro" id="IPR049900">
    <property type="entry name" value="PKS_mFAS_DH"/>
</dbReference>
<dbReference type="SUPFAM" id="SSF47336">
    <property type="entry name" value="ACP-like"/>
    <property type="match status" value="2"/>
</dbReference>
<keyword evidence="5" id="KW-0677">Repeat</keyword>
<feature type="region of interest" description="N-terminal hotdog fold" evidence="7">
    <location>
        <begin position="906"/>
        <end position="1043"/>
    </location>
</feature>
<dbReference type="OrthoDB" id="329835at2759"/>
<dbReference type="InterPro" id="IPR032821">
    <property type="entry name" value="PKS_assoc"/>
</dbReference>